<dbReference type="InterPro" id="IPR001841">
    <property type="entry name" value="Znf_RING"/>
</dbReference>
<proteinExistence type="predicted"/>
<accession>A0AAD7HRX2</accession>
<keyword evidence="2" id="KW-1133">Transmembrane helix</keyword>
<organism evidence="4 5">
    <name type="scientific">Mycena metata</name>
    <dbReference type="NCBI Taxonomy" id="1033252"/>
    <lineage>
        <taxon>Eukaryota</taxon>
        <taxon>Fungi</taxon>
        <taxon>Dikarya</taxon>
        <taxon>Basidiomycota</taxon>
        <taxon>Agaricomycotina</taxon>
        <taxon>Agaricomycetes</taxon>
        <taxon>Agaricomycetidae</taxon>
        <taxon>Agaricales</taxon>
        <taxon>Marasmiineae</taxon>
        <taxon>Mycenaceae</taxon>
        <taxon>Mycena</taxon>
    </lineage>
</organism>
<evidence type="ECO:0000313" key="4">
    <source>
        <dbReference type="EMBL" id="KAJ7726920.1"/>
    </source>
</evidence>
<feature type="transmembrane region" description="Helical" evidence="2">
    <location>
        <begin position="7"/>
        <end position="25"/>
    </location>
</feature>
<dbReference type="Pfam" id="PF13639">
    <property type="entry name" value="zf-RING_2"/>
    <property type="match status" value="1"/>
</dbReference>
<gene>
    <name evidence="4" type="ORF">B0H16DRAFT_1591765</name>
</gene>
<comment type="caution">
    <text evidence="4">The sequence shown here is derived from an EMBL/GenBank/DDBJ whole genome shotgun (WGS) entry which is preliminary data.</text>
</comment>
<feature type="transmembrane region" description="Helical" evidence="2">
    <location>
        <begin position="45"/>
        <end position="67"/>
    </location>
</feature>
<keyword evidence="1" id="KW-0479">Metal-binding</keyword>
<name>A0AAD7HRX2_9AGAR</name>
<dbReference type="InterPro" id="IPR013083">
    <property type="entry name" value="Znf_RING/FYVE/PHD"/>
</dbReference>
<dbReference type="PROSITE" id="PS50089">
    <property type="entry name" value="ZF_RING_2"/>
    <property type="match status" value="1"/>
</dbReference>
<keyword evidence="2" id="KW-0472">Membrane</keyword>
<sequence length="263" mass="30028">MFSPAQIILGTYVLLGVVGWVHVYACKSIDCGDADVLKWSLFARFSFFAVLIAAVFAHCFLAVRALYFSAVYELELFLGRWGYIHKSSEALDSLIEERRWEADSLEWEQRQEIHQSSLDRLVQQKLDLENAWQWEKRGWEEEQRRHEDQLATVKLESTHTLRKIKSLEESLLCTVCMGVLQQPYVTSCGHVLDLGCLQHWFLSTPTPRNASKPCPVCRAAIFHPPIPVYTLNAAVDILRAGTADDADEQWAVVNKSNLWAGIF</sequence>
<feature type="domain" description="RING-type" evidence="3">
    <location>
        <begin position="173"/>
        <end position="218"/>
    </location>
</feature>
<reference evidence="4" key="1">
    <citation type="submission" date="2023-03" db="EMBL/GenBank/DDBJ databases">
        <title>Massive genome expansion in bonnet fungi (Mycena s.s.) driven by repeated elements and novel gene families across ecological guilds.</title>
        <authorList>
            <consortium name="Lawrence Berkeley National Laboratory"/>
            <person name="Harder C.B."/>
            <person name="Miyauchi S."/>
            <person name="Viragh M."/>
            <person name="Kuo A."/>
            <person name="Thoen E."/>
            <person name="Andreopoulos B."/>
            <person name="Lu D."/>
            <person name="Skrede I."/>
            <person name="Drula E."/>
            <person name="Henrissat B."/>
            <person name="Morin E."/>
            <person name="Kohler A."/>
            <person name="Barry K."/>
            <person name="LaButti K."/>
            <person name="Morin E."/>
            <person name="Salamov A."/>
            <person name="Lipzen A."/>
            <person name="Mereny Z."/>
            <person name="Hegedus B."/>
            <person name="Baldrian P."/>
            <person name="Stursova M."/>
            <person name="Weitz H."/>
            <person name="Taylor A."/>
            <person name="Grigoriev I.V."/>
            <person name="Nagy L.G."/>
            <person name="Martin F."/>
            <person name="Kauserud H."/>
        </authorList>
    </citation>
    <scope>NUCLEOTIDE SEQUENCE</scope>
    <source>
        <strain evidence="4">CBHHK182m</strain>
    </source>
</reference>
<evidence type="ECO:0000313" key="5">
    <source>
        <dbReference type="Proteomes" id="UP001215598"/>
    </source>
</evidence>
<dbReference type="Proteomes" id="UP001215598">
    <property type="component" value="Unassembled WGS sequence"/>
</dbReference>
<protein>
    <recommendedName>
        <fullName evidence="3">RING-type domain-containing protein</fullName>
    </recommendedName>
</protein>
<dbReference type="EMBL" id="JARKIB010000183">
    <property type="protein sequence ID" value="KAJ7726920.1"/>
    <property type="molecule type" value="Genomic_DNA"/>
</dbReference>
<dbReference type="Gene3D" id="3.30.40.10">
    <property type="entry name" value="Zinc/RING finger domain, C3HC4 (zinc finger)"/>
    <property type="match status" value="1"/>
</dbReference>
<evidence type="ECO:0000256" key="1">
    <source>
        <dbReference type="PROSITE-ProRule" id="PRU00175"/>
    </source>
</evidence>
<dbReference type="SUPFAM" id="SSF57850">
    <property type="entry name" value="RING/U-box"/>
    <property type="match status" value="1"/>
</dbReference>
<dbReference type="SMART" id="SM00184">
    <property type="entry name" value="RING"/>
    <property type="match status" value="1"/>
</dbReference>
<dbReference type="GO" id="GO:0008270">
    <property type="term" value="F:zinc ion binding"/>
    <property type="evidence" value="ECO:0007669"/>
    <property type="project" value="UniProtKB-KW"/>
</dbReference>
<dbReference type="AlphaFoldDB" id="A0AAD7HRX2"/>
<keyword evidence="5" id="KW-1185">Reference proteome</keyword>
<keyword evidence="2" id="KW-0812">Transmembrane</keyword>
<keyword evidence="1" id="KW-0863">Zinc-finger</keyword>
<keyword evidence="1" id="KW-0862">Zinc</keyword>
<evidence type="ECO:0000259" key="3">
    <source>
        <dbReference type="PROSITE" id="PS50089"/>
    </source>
</evidence>
<evidence type="ECO:0000256" key="2">
    <source>
        <dbReference type="SAM" id="Phobius"/>
    </source>
</evidence>